<accession>H2Y2V8</accession>
<keyword evidence="3" id="KW-1185">Reference proteome</keyword>
<reference evidence="2" key="3">
    <citation type="submission" date="2025-08" db="UniProtKB">
        <authorList>
            <consortium name="Ensembl"/>
        </authorList>
    </citation>
    <scope>IDENTIFICATION</scope>
</reference>
<reference evidence="2" key="4">
    <citation type="submission" date="2025-09" db="UniProtKB">
        <authorList>
            <consortium name="Ensembl"/>
        </authorList>
    </citation>
    <scope>IDENTIFICATION</scope>
</reference>
<evidence type="ECO:0000313" key="3">
    <source>
        <dbReference type="Proteomes" id="UP000008144"/>
    </source>
</evidence>
<dbReference type="HOGENOM" id="CLU_3067892_0_0_1"/>
<reference evidence="3" key="1">
    <citation type="journal article" date="2002" name="Science">
        <title>The draft genome of Ciona intestinalis: insights into chordate and vertebrate origins.</title>
        <authorList>
            <person name="Dehal P."/>
            <person name="Satou Y."/>
            <person name="Campbell R.K."/>
            <person name="Chapman J."/>
            <person name="Degnan B."/>
            <person name="De Tomaso A."/>
            <person name="Davidson B."/>
            <person name="Di Gregorio A."/>
            <person name="Gelpke M."/>
            <person name="Goodstein D.M."/>
            <person name="Harafuji N."/>
            <person name="Hastings K.E."/>
            <person name="Ho I."/>
            <person name="Hotta K."/>
            <person name="Huang W."/>
            <person name="Kawashima T."/>
            <person name="Lemaire P."/>
            <person name="Martinez D."/>
            <person name="Meinertzhagen I.A."/>
            <person name="Necula S."/>
            <person name="Nonaka M."/>
            <person name="Putnam N."/>
            <person name="Rash S."/>
            <person name="Saiga H."/>
            <person name="Satake M."/>
            <person name="Terry A."/>
            <person name="Yamada L."/>
            <person name="Wang H.G."/>
            <person name="Awazu S."/>
            <person name="Azumi K."/>
            <person name="Boore J."/>
            <person name="Branno M."/>
            <person name="Chin-Bow S."/>
            <person name="DeSantis R."/>
            <person name="Doyle S."/>
            <person name="Francino P."/>
            <person name="Keys D.N."/>
            <person name="Haga S."/>
            <person name="Hayashi H."/>
            <person name="Hino K."/>
            <person name="Imai K.S."/>
            <person name="Inaba K."/>
            <person name="Kano S."/>
            <person name="Kobayashi K."/>
            <person name="Kobayashi M."/>
            <person name="Lee B.I."/>
            <person name="Makabe K.W."/>
            <person name="Manohar C."/>
            <person name="Matassi G."/>
            <person name="Medina M."/>
            <person name="Mochizuki Y."/>
            <person name="Mount S."/>
            <person name="Morishita T."/>
            <person name="Miura S."/>
            <person name="Nakayama A."/>
            <person name="Nishizaka S."/>
            <person name="Nomoto H."/>
            <person name="Ohta F."/>
            <person name="Oishi K."/>
            <person name="Rigoutsos I."/>
            <person name="Sano M."/>
            <person name="Sasaki A."/>
            <person name="Sasakura Y."/>
            <person name="Shoguchi E."/>
            <person name="Shin-i T."/>
            <person name="Spagnuolo A."/>
            <person name="Stainier D."/>
            <person name="Suzuki M.M."/>
            <person name="Tassy O."/>
            <person name="Takatori N."/>
            <person name="Tokuoka M."/>
            <person name="Yagi K."/>
            <person name="Yoshizaki F."/>
            <person name="Wada S."/>
            <person name="Zhang C."/>
            <person name="Hyatt P.D."/>
            <person name="Larimer F."/>
            <person name="Detter C."/>
            <person name="Doggett N."/>
            <person name="Glavina T."/>
            <person name="Hawkins T."/>
            <person name="Richardson P."/>
            <person name="Lucas S."/>
            <person name="Kohara Y."/>
            <person name="Levine M."/>
            <person name="Satoh N."/>
            <person name="Rokhsar D.S."/>
        </authorList>
    </citation>
    <scope>NUCLEOTIDE SEQUENCE [LARGE SCALE GENOMIC DNA]</scope>
</reference>
<sequence length="53" mass="6227">MFINIYLLKQHQSSALSSCHVMVLFFLSILLVFSSIIMYSLFVKFYRLYSLAV</sequence>
<evidence type="ECO:0000256" key="1">
    <source>
        <dbReference type="SAM" id="Phobius"/>
    </source>
</evidence>
<dbReference type="Ensembl" id="ENSCINT00000037029.1">
    <property type="protein sequence ID" value="ENSCINP00000036243.1"/>
    <property type="gene ID" value="ENSCING00000021460.1"/>
</dbReference>
<protein>
    <submittedName>
        <fullName evidence="2">Uncharacterized protein</fullName>
    </submittedName>
</protein>
<dbReference type="EMBL" id="EAAA01001615">
    <property type="status" value="NOT_ANNOTATED_CDS"/>
    <property type="molecule type" value="Genomic_DNA"/>
</dbReference>
<dbReference type="AlphaFoldDB" id="H2Y2V8"/>
<organism evidence="2 3">
    <name type="scientific">Ciona intestinalis</name>
    <name type="common">Transparent sea squirt</name>
    <name type="synonym">Ascidia intestinalis</name>
    <dbReference type="NCBI Taxonomy" id="7719"/>
    <lineage>
        <taxon>Eukaryota</taxon>
        <taxon>Metazoa</taxon>
        <taxon>Chordata</taxon>
        <taxon>Tunicata</taxon>
        <taxon>Ascidiacea</taxon>
        <taxon>Phlebobranchia</taxon>
        <taxon>Cionidae</taxon>
        <taxon>Ciona</taxon>
    </lineage>
</organism>
<evidence type="ECO:0000313" key="2">
    <source>
        <dbReference type="Ensembl" id="ENSCINP00000036243.1"/>
    </source>
</evidence>
<dbReference type="Proteomes" id="UP000008144">
    <property type="component" value="Chromosome 3"/>
</dbReference>
<keyword evidence="1" id="KW-1133">Transmembrane helix</keyword>
<feature type="transmembrane region" description="Helical" evidence="1">
    <location>
        <begin position="21"/>
        <end position="42"/>
    </location>
</feature>
<keyword evidence="1" id="KW-0812">Transmembrane</keyword>
<reference evidence="2" key="2">
    <citation type="journal article" date="2008" name="Genome Biol.">
        <title>Improved genome assembly and evidence-based global gene model set for the chordate Ciona intestinalis: new insight into intron and operon populations.</title>
        <authorList>
            <person name="Satou Y."/>
            <person name="Mineta K."/>
            <person name="Ogasawara M."/>
            <person name="Sasakura Y."/>
            <person name="Shoguchi E."/>
            <person name="Ueno K."/>
            <person name="Yamada L."/>
            <person name="Matsumoto J."/>
            <person name="Wasserscheid J."/>
            <person name="Dewar K."/>
            <person name="Wiley G.B."/>
            <person name="Macmil S.L."/>
            <person name="Roe B.A."/>
            <person name="Zeller R.W."/>
            <person name="Hastings K.E."/>
            <person name="Lemaire P."/>
            <person name="Lindquist E."/>
            <person name="Endo T."/>
            <person name="Hotta K."/>
            <person name="Inaba K."/>
        </authorList>
    </citation>
    <scope>NUCLEOTIDE SEQUENCE [LARGE SCALE GENOMIC DNA]</scope>
    <source>
        <strain evidence="2">wild type</strain>
    </source>
</reference>
<proteinExistence type="predicted"/>
<name>H2Y2V8_CIOIN</name>
<dbReference type="InParanoid" id="H2Y2V8"/>
<keyword evidence="1" id="KW-0472">Membrane</keyword>